<dbReference type="InterPro" id="IPR020936">
    <property type="entry name" value="TrhO"/>
</dbReference>
<accession>A0ABP1G4U7</accession>
<gene>
    <name evidence="3" type="primary">g10236</name>
    <name evidence="3" type="ORF">VP750_LOCUS9207</name>
</gene>
<evidence type="ECO:0000313" key="4">
    <source>
        <dbReference type="Proteomes" id="UP001497392"/>
    </source>
</evidence>
<evidence type="ECO:0000259" key="2">
    <source>
        <dbReference type="PROSITE" id="PS50206"/>
    </source>
</evidence>
<dbReference type="PANTHER" id="PTHR43268:SF3">
    <property type="entry name" value="RHODANESE-LIKE DOMAIN-CONTAINING PROTEIN 7-RELATED"/>
    <property type="match status" value="1"/>
</dbReference>
<feature type="domain" description="Rhodanese" evidence="2">
    <location>
        <begin position="267"/>
        <end position="368"/>
    </location>
</feature>
<keyword evidence="4" id="KW-1185">Reference proteome</keyword>
<dbReference type="Pfam" id="PF17773">
    <property type="entry name" value="UPF0176_N"/>
    <property type="match status" value="1"/>
</dbReference>
<feature type="coiled-coil region" evidence="1">
    <location>
        <begin position="506"/>
        <end position="570"/>
    </location>
</feature>
<keyword evidence="1" id="KW-0175">Coiled coil</keyword>
<evidence type="ECO:0000256" key="1">
    <source>
        <dbReference type="SAM" id="Coils"/>
    </source>
</evidence>
<dbReference type="Proteomes" id="UP001497392">
    <property type="component" value="Unassembled WGS sequence"/>
</dbReference>
<dbReference type="EMBL" id="CAXHTA020000017">
    <property type="protein sequence ID" value="CAL5227301.1"/>
    <property type="molecule type" value="Genomic_DNA"/>
</dbReference>
<dbReference type="Gene3D" id="3.40.250.10">
    <property type="entry name" value="Rhodanese-like domain"/>
    <property type="match status" value="1"/>
</dbReference>
<dbReference type="InterPro" id="IPR040503">
    <property type="entry name" value="TRHO_N"/>
</dbReference>
<dbReference type="PANTHER" id="PTHR43268">
    <property type="entry name" value="THIOSULFATE SULFURTRANSFERASE/RHODANESE-LIKE DOMAIN-CONTAINING PROTEIN 2"/>
    <property type="match status" value="1"/>
</dbReference>
<dbReference type="Pfam" id="PF12368">
    <property type="entry name" value="Rhodanese_C"/>
    <property type="match status" value="1"/>
</dbReference>
<dbReference type="Pfam" id="PF00581">
    <property type="entry name" value="Rhodanese"/>
    <property type="match status" value="1"/>
</dbReference>
<dbReference type="PROSITE" id="PS50206">
    <property type="entry name" value="RHODANESE_3"/>
    <property type="match status" value="1"/>
</dbReference>
<dbReference type="InterPro" id="IPR001763">
    <property type="entry name" value="Rhodanese-like_dom"/>
</dbReference>
<dbReference type="SUPFAM" id="SSF52821">
    <property type="entry name" value="Rhodanese/Cell cycle control phosphatase"/>
    <property type="match status" value="1"/>
</dbReference>
<reference evidence="3 4" key="1">
    <citation type="submission" date="2024-06" db="EMBL/GenBank/DDBJ databases">
        <authorList>
            <person name="Kraege A."/>
            <person name="Thomma B."/>
        </authorList>
    </citation>
    <scope>NUCLEOTIDE SEQUENCE [LARGE SCALE GENOMIC DNA]</scope>
</reference>
<dbReference type="Gene3D" id="3.30.70.100">
    <property type="match status" value="1"/>
</dbReference>
<evidence type="ECO:0000313" key="3">
    <source>
        <dbReference type="EMBL" id="CAL5227301.1"/>
    </source>
</evidence>
<comment type="caution">
    <text evidence="3">The sequence shown here is derived from an EMBL/GenBank/DDBJ whole genome shotgun (WGS) entry which is preliminary data.</text>
</comment>
<sequence length="573" mass="63724">MSAPFSKVHGVRLRMTGSHLGGKPVKLVYIGGVSPALPCSVHPTGRECAHQAAPLQICNGHLFSTLSSRSRPRHAGSCASRGRRPVLATRVSQAPESSCSGQGRPLLTAARQYVDGASPTQSSHCVVNFYHLTNIEHPHKVHREHLEWMLGKDIMGRIYISRQGINAQYSGPREDAVAYAEWVAQQDHFEGLYWTAEDVQGHQFPKLRLKVRENLVQLAGGTQQLPICDPEARATPLSPSQWQEMLRTAVQPATLRERGSQEAAEGSTPGAVVLDVRNAYEWDAGHFVGAARPLEDSFNETPTEASGSDELPAHLQHVSPDTPVMMYCTGGIRCDIYSAYLRSKGFKNLYTLEKGVQNYMKQKDTELWEGSLFVFDGRMAIRPGNEDGSAPEKLPAATSCALCGGEPELPHLNCANIDCNKLFLACETCKAKHNGCCCEACLSAPRLVRRANGGGNYARWLECATEELQDSGAAETRAHRALRLQQAALARRIAEGRSDGRTRRRLLRKERLNERMRIEREEHTKRRQMVKEALARQEQEAQAAEAESLAQDLTERLRKLRESRERRRQTLQV</sequence>
<protein>
    <submittedName>
        <fullName evidence="3">G10236 protein</fullName>
    </submittedName>
</protein>
<dbReference type="InterPro" id="IPR022111">
    <property type="entry name" value="Rhodanese_C"/>
</dbReference>
<dbReference type="InterPro" id="IPR036873">
    <property type="entry name" value="Rhodanese-like_dom_sf"/>
</dbReference>
<organism evidence="3 4">
    <name type="scientific">Coccomyxa viridis</name>
    <dbReference type="NCBI Taxonomy" id="1274662"/>
    <lineage>
        <taxon>Eukaryota</taxon>
        <taxon>Viridiplantae</taxon>
        <taxon>Chlorophyta</taxon>
        <taxon>core chlorophytes</taxon>
        <taxon>Trebouxiophyceae</taxon>
        <taxon>Trebouxiophyceae incertae sedis</taxon>
        <taxon>Coccomyxaceae</taxon>
        <taxon>Coccomyxa</taxon>
    </lineage>
</organism>
<name>A0ABP1G4U7_9CHLO</name>
<proteinExistence type="predicted"/>
<dbReference type="SMART" id="SM00450">
    <property type="entry name" value="RHOD"/>
    <property type="match status" value="1"/>
</dbReference>